<keyword evidence="4" id="KW-1185">Reference proteome</keyword>
<dbReference type="GeneID" id="30024311"/>
<feature type="compositionally biased region" description="Polar residues" evidence="1">
    <location>
        <begin position="38"/>
        <end position="47"/>
    </location>
</feature>
<evidence type="ECO:0000313" key="4">
    <source>
        <dbReference type="Proteomes" id="UP000076744"/>
    </source>
</evidence>
<dbReference type="Pfam" id="PF20516">
    <property type="entry name" value="PDDEXK_12"/>
    <property type="match status" value="1"/>
</dbReference>
<proteinExistence type="predicted"/>
<accession>A0A167N3U2</accession>
<evidence type="ECO:0000313" key="3">
    <source>
        <dbReference type="EMBL" id="OAA55098.1"/>
    </source>
</evidence>
<feature type="region of interest" description="Disordered" evidence="1">
    <location>
        <begin position="230"/>
        <end position="257"/>
    </location>
</feature>
<feature type="region of interest" description="Disordered" evidence="1">
    <location>
        <begin position="1"/>
        <end position="60"/>
    </location>
</feature>
<gene>
    <name evidence="3" type="ORF">ISF_08019</name>
</gene>
<dbReference type="EMBL" id="AZHB01000026">
    <property type="protein sequence ID" value="OAA55098.1"/>
    <property type="molecule type" value="Genomic_DNA"/>
</dbReference>
<evidence type="ECO:0000259" key="2">
    <source>
        <dbReference type="Pfam" id="PF20516"/>
    </source>
</evidence>
<dbReference type="OrthoDB" id="4161186at2759"/>
<feature type="domain" description="PD-(D/E)XK nuclease-like" evidence="2">
    <location>
        <begin position="90"/>
        <end position="249"/>
    </location>
</feature>
<organism evidence="3 4">
    <name type="scientific">Cordyceps fumosorosea (strain ARSEF 2679)</name>
    <name type="common">Isaria fumosorosea</name>
    <dbReference type="NCBI Taxonomy" id="1081104"/>
    <lineage>
        <taxon>Eukaryota</taxon>
        <taxon>Fungi</taxon>
        <taxon>Dikarya</taxon>
        <taxon>Ascomycota</taxon>
        <taxon>Pezizomycotina</taxon>
        <taxon>Sordariomycetes</taxon>
        <taxon>Hypocreomycetidae</taxon>
        <taxon>Hypocreales</taxon>
        <taxon>Cordycipitaceae</taxon>
        <taxon>Cordyceps</taxon>
    </lineage>
</organism>
<protein>
    <recommendedName>
        <fullName evidence="2">PD-(D/E)XK nuclease-like domain-containing protein</fullName>
    </recommendedName>
</protein>
<dbReference type="Proteomes" id="UP000076744">
    <property type="component" value="Unassembled WGS sequence"/>
</dbReference>
<reference evidence="3 4" key="1">
    <citation type="journal article" date="2016" name="Genome Biol. Evol.">
        <title>Divergent and convergent evolution of fungal pathogenicity.</title>
        <authorList>
            <person name="Shang Y."/>
            <person name="Xiao G."/>
            <person name="Zheng P."/>
            <person name="Cen K."/>
            <person name="Zhan S."/>
            <person name="Wang C."/>
        </authorList>
    </citation>
    <scope>NUCLEOTIDE SEQUENCE [LARGE SCALE GENOMIC DNA]</scope>
    <source>
        <strain evidence="3 4">ARSEF 2679</strain>
    </source>
</reference>
<dbReference type="InterPro" id="IPR046797">
    <property type="entry name" value="PDDEXK_12"/>
</dbReference>
<dbReference type="AlphaFoldDB" id="A0A167N3U2"/>
<comment type="caution">
    <text evidence="3">The sequence shown here is derived from an EMBL/GenBank/DDBJ whole genome shotgun (WGS) entry which is preliminary data.</text>
</comment>
<dbReference type="RefSeq" id="XP_018701108.1">
    <property type="nucleotide sequence ID" value="XM_018851622.1"/>
</dbReference>
<evidence type="ECO:0000256" key="1">
    <source>
        <dbReference type="SAM" id="MobiDB-lite"/>
    </source>
</evidence>
<name>A0A167N3U2_CORFA</name>
<sequence>MPQTPLSKRQRSVDDLTPTQRVSGVGVSELNLGDSSERGSTASSTGGRPTRRALSPKKREVALRQARQFPVRRQHISAMSDPSSLMRELARTGQPRDAWFLDSPTTSEGATEKDDVYMYRRVRHIRDNTLKARRRMAHEAERGMERSCPLASVRTSPRREQISSAGVVCRNVTQCAVYPELREPDPRITDTKSDYALCLDPEQGSRLAGLLRAYRQLGEENRTSHIQFSDEANTPPAVGVETKSGGDGGTRRRRAARRAPRSFVLSIATWRACRAPRLDLCRDFPLSRC</sequence>